<sequence>MKQPMLWTFIMMTVFVLLFFIGTVQFQNSQSAAFQMIGFGGMVFAMLYGLLLSQHSSNRNQEKQEE</sequence>
<dbReference type="RefSeq" id="WP_091581278.1">
    <property type="nucleotide sequence ID" value="NZ_FNDU01000002.1"/>
</dbReference>
<dbReference type="OrthoDB" id="2973226at2"/>
<proteinExistence type="predicted"/>
<dbReference type="Proteomes" id="UP000199017">
    <property type="component" value="Unassembled WGS sequence"/>
</dbReference>
<dbReference type="AlphaFoldDB" id="A0A1G8EG13"/>
<keyword evidence="1" id="KW-0472">Membrane</keyword>
<feature type="transmembrane region" description="Helical" evidence="1">
    <location>
        <begin position="32"/>
        <end position="53"/>
    </location>
</feature>
<name>A0A1G8EG13_9BACI</name>
<gene>
    <name evidence="2" type="ORF">SAMN05216352_102204</name>
</gene>
<feature type="transmembrane region" description="Helical" evidence="1">
    <location>
        <begin position="7"/>
        <end position="26"/>
    </location>
</feature>
<keyword evidence="1" id="KW-1133">Transmembrane helix</keyword>
<dbReference type="EMBL" id="FNDU01000002">
    <property type="protein sequence ID" value="SDH68639.1"/>
    <property type="molecule type" value="Genomic_DNA"/>
</dbReference>
<accession>A0A1G8EG13</accession>
<keyword evidence="1" id="KW-0812">Transmembrane</keyword>
<organism evidence="2 3">
    <name type="scientific">Alteribacillus bidgolensis</name>
    <dbReference type="NCBI Taxonomy" id="930129"/>
    <lineage>
        <taxon>Bacteria</taxon>
        <taxon>Bacillati</taxon>
        <taxon>Bacillota</taxon>
        <taxon>Bacilli</taxon>
        <taxon>Bacillales</taxon>
        <taxon>Bacillaceae</taxon>
        <taxon>Alteribacillus</taxon>
    </lineage>
</organism>
<evidence type="ECO:0000256" key="1">
    <source>
        <dbReference type="SAM" id="Phobius"/>
    </source>
</evidence>
<reference evidence="2 3" key="1">
    <citation type="submission" date="2016-10" db="EMBL/GenBank/DDBJ databases">
        <authorList>
            <person name="de Groot N.N."/>
        </authorList>
    </citation>
    <scope>NUCLEOTIDE SEQUENCE [LARGE SCALE GENOMIC DNA]</scope>
    <source>
        <strain evidence="3">P4B,CCM 7963,CECT 7998,DSM 25260,IBRC-M 10614,KCTC 13821</strain>
    </source>
</reference>
<dbReference type="STRING" id="930129.SAMN05216352_102204"/>
<evidence type="ECO:0000313" key="3">
    <source>
        <dbReference type="Proteomes" id="UP000199017"/>
    </source>
</evidence>
<protein>
    <submittedName>
        <fullName evidence="2">Uncharacterized protein</fullName>
    </submittedName>
</protein>
<keyword evidence="3" id="KW-1185">Reference proteome</keyword>
<evidence type="ECO:0000313" key="2">
    <source>
        <dbReference type="EMBL" id="SDH68639.1"/>
    </source>
</evidence>